<proteinExistence type="predicted"/>
<evidence type="ECO:0000313" key="1">
    <source>
        <dbReference type="EMBL" id="KAI8019309.1"/>
    </source>
</evidence>
<reference evidence="1 2" key="1">
    <citation type="journal article" date="2022" name="Plant J.">
        <title>Chromosome-level genome of Camellia lanceoleosa provides a valuable resource for understanding genome evolution and self-incompatibility.</title>
        <authorList>
            <person name="Gong W."/>
            <person name="Xiao S."/>
            <person name="Wang L."/>
            <person name="Liao Z."/>
            <person name="Chang Y."/>
            <person name="Mo W."/>
            <person name="Hu G."/>
            <person name="Li W."/>
            <person name="Zhao G."/>
            <person name="Zhu H."/>
            <person name="Hu X."/>
            <person name="Ji K."/>
            <person name="Xiang X."/>
            <person name="Song Q."/>
            <person name="Yuan D."/>
            <person name="Jin S."/>
            <person name="Zhang L."/>
        </authorList>
    </citation>
    <scope>NUCLEOTIDE SEQUENCE [LARGE SCALE GENOMIC DNA]</scope>
    <source>
        <strain evidence="1">SQ_2022a</strain>
    </source>
</reference>
<name>A0ACC0I1T5_9ERIC</name>
<dbReference type="Proteomes" id="UP001060215">
    <property type="component" value="Chromosome 2"/>
</dbReference>
<gene>
    <name evidence="1" type="ORF">LOK49_LG04G03021</name>
</gene>
<sequence>MGGRISLPPPLPLPLPLPLLPRPPLFIPFPAPVPPLLPFPMFPGLPPPGGPLVPLIFMLFVTKMIQDIINNRNERALQLSMNCSSLDSSIPEIPPECMAQLQNPEEFIKSLNINVPPEDMPRVIAALNDLRRRAAAA</sequence>
<protein>
    <submittedName>
        <fullName evidence="1">Uncharacterized protein</fullName>
    </submittedName>
</protein>
<dbReference type="EMBL" id="CM045759">
    <property type="protein sequence ID" value="KAI8019309.1"/>
    <property type="molecule type" value="Genomic_DNA"/>
</dbReference>
<keyword evidence="2" id="KW-1185">Reference proteome</keyword>
<accession>A0ACC0I1T5</accession>
<comment type="caution">
    <text evidence="1">The sequence shown here is derived from an EMBL/GenBank/DDBJ whole genome shotgun (WGS) entry which is preliminary data.</text>
</comment>
<organism evidence="1 2">
    <name type="scientific">Camellia lanceoleosa</name>
    <dbReference type="NCBI Taxonomy" id="1840588"/>
    <lineage>
        <taxon>Eukaryota</taxon>
        <taxon>Viridiplantae</taxon>
        <taxon>Streptophyta</taxon>
        <taxon>Embryophyta</taxon>
        <taxon>Tracheophyta</taxon>
        <taxon>Spermatophyta</taxon>
        <taxon>Magnoliopsida</taxon>
        <taxon>eudicotyledons</taxon>
        <taxon>Gunneridae</taxon>
        <taxon>Pentapetalae</taxon>
        <taxon>asterids</taxon>
        <taxon>Ericales</taxon>
        <taxon>Theaceae</taxon>
        <taxon>Camellia</taxon>
    </lineage>
</organism>
<evidence type="ECO:0000313" key="2">
    <source>
        <dbReference type="Proteomes" id="UP001060215"/>
    </source>
</evidence>